<dbReference type="Gene3D" id="3.90.1600.10">
    <property type="entry name" value="Palm domain of DNA polymerase"/>
    <property type="match status" value="1"/>
</dbReference>
<dbReference type="SUPFAM" id="SSF53098">
    <property type="entry name" value="Ribonuclease H-like"/>
    <property type="match status" value="1"/>
</dbReference>
<dbReference type="InterPro" id="IPR000679">
    <property type="entry name" value="Znf_GATA"/>
</dbReference>
<organism evidence="11 12">
    <name type="scientific">Porites lobata</name>
    <dbReference type="NCBI Taxonomy" id="104759"/>
    <lineage>
        <taxon>Eukaryota</taxon>
        <taxon>Metazoa</taxon>
        <taxon>Cnidaria</taxon>
        <taxon>Anthozoa</taxon>
        <taxon>Hexacorallia</taxon>
        <taxon>Scleractinia</taxon>
        <taxon>Fungiina</taxon>
        <taxon>Poritidae</taxon>
        <taxon>Porites</taxon>
    </lineage>
</organism>
<dbReference type="InterPro" id="IPR043502">
    <property type="entry name" value="DNA/RNA_pol_sf"/>
</dbReference>
<keyword evidence="9" id="KW-0479">Metal-binding</keyword>
<evidence type="ECO:0000259" key="10">
    <source>
        <dbReference type="PROSITE" id="PS50114"/>
    </source>
</evidence>
<dbReference type="PANTHER" id="PTHR33568">
    <property type="entry name" value="DNA POLYMERASE"/>
    <property type="match status" value="1"/>
</dbReference>
<keyword evidence="12" id="KW-1185">Reference proteome</keyword>
<keyword evidence="9" id="KW-0862">Zinc</keyword>
<evidence type="ECO:0000256" key="1">
    <source>
        <dbReference type="ARBA" id="ARBA00005755"/>
    </source>
</evidence>
<dbReference type="PROSITE" id="PS50114">
    <property type="entry name" value="GATA_ZN_FINGER_2"/>
    <property type="match status" value="1"/>
</dbReference>
<keyword evidence="5" id="KW-0235">DNA replication</keyword>
<sequence length="1148" mass="132847">MKRYREELSSDEDELLNEAMDAFERTQQQVGGAVKKPLFQFTLNAIGPRRRWREVVERAQFRAKLNQQREPVMGDNVGEELTNALHTAIQTEVLRERRIMCRTHPFFLFFRGDPAPKQICLIKSDDHYDGCTSFSAFLNRSYWCSLCGRGYNVKDAKHHPCEGRSCHSCNRTNCTDYKRDGQPTKICDSCNCSFYGDNCFAHHLTTKQCQTHKTCLKCYAEYHVIKGKRHRCGFTACPSCKQVVHLQSHKCFMKTHVEKESQPQMDEEGNEKQPLPPPLFVWADIEAMQLPDRQFEAIMLCYRTSETETIITHKGKDCVCTFLHDLDEATDIPNDDRDRQVIVLFHNLKGFDGVFLINELYKQKRTVENQLTIGCKVLAFQSGSLMFKDSLCFLPFPLADFPKTFNLEEFKKGFFPHQFNLPHHQEYVGQIPELEYFDPEGMTEKKQKELEEWHAKQVRDNVKYDFKKEMEQYCRSDVALLQAGCEAFATEFESHAGFNPFEKCVTIASACHLYWRKHCLQEDTIAVEPLKGWRGANVNQSTKALQWLYYEEDRIPKKGASADHILHVRNGGEQRVTTPTDSYFVDGLNPASNTIYEFNGCFWHGCKTCHSKNRHCKHATNPDRTMQELYRATLAKEQNLRTAGYHVKVMWECQWDEACKTNPFVKNFVSTLSLVEPLEPRQAFFGGRTGAIALHAVAGEGEEIRYVDVTSLYPWVNKNSVYPIGHPSIITNPRNQDIKDYFGLATVDILPPAGLFHPVLPVRSGNKLTFPLCRTCVKEEQMNVMLSRSSTCCHTIEERTLRGTWTTPEIQKAVQKGYKVVKLYEVWHFAENQRREGLFAQYVNTFLKLKQEASGWPTEVGDDPEKRQHYIANYLRHENIQLDPDKIEKNPGKRATAKLMMNSFWGKFGERQNKPKTVTITQPSQLYPYLFLSNFLVKNLRICTDDVLEVVFTEVKDNVVPSVKTNIFIACFTTAWARLKLYEALDTLQEQVLYYDTDSVIYRWKPNGPELPLGQYLGQFTNELDDPNDYITEFLSGGAKNYGYKTFQGKTVCKVRGFTLNVRGKEVLNFETMKKNILSELDDPQEERRVIKVTNPNHFKRDNTNKSIKLVNQVKQYGLVFDKRVIDPETRISYPFGYNRVLTEPDKQ</sequence>
<evidence type="ECO:0000313" key="12">
    <source>
        <dbReference type="Proteomes" id="UP001159405"/>
    </source>
</evidence>
<gene>
    <name evidence="11" type="ORF">PLOB_00035844</name>
</gene>
<dbReference type="SUPFAM" id="SSF56672">
    <property type="entry name" value="DNA/RNA polymerases"/>
    <property type="match status" value="1"/>
</dbReference>
<dbReference type="PANTHER" id="PTHR33568:SF3">
    <property type="entry name" value="DNA-DIRECTED DNA POLYMERASE"/>
    <property type="match status" value="1"/>
</dbReference>
<dbReference type="Gene3D" id="3.40.960.10">
    <property type="entry name" value="VSR Endonuclease"/>
    <property type="match status" value="1"/>
</dbReference>
<accession>A0ABN8MW10</accession>
<keyword evidence="6" id="KW-0239">DNA-directed DNA polymerase</keyword>
<evidence type="ECO:0000256" key="3">
    <source>
        <dbReference type="ARBA" id="ARBA00022679"/>
    </source>
</evidence>
<keyword evidence="3" id="KW-0808">Transferase</keyword>
<dbReference type="InterPro" id="IPR036397">
    <property type="entry name" value="RNaseH_sf"/>
</dbReference>
<comment type="caution">
    <text evidence="11">The sequence shown here is derived from an EMBL/GenBank/DDBJ whole genome shotgun (WGS) entry which is preliminary data.</text>
</comment>
<evidence type="ECO:0000256" key="2">
    <source>
        <dbReference type="ARBA" id="ARBA00012417"/>
    </source>
</evidence>
<dbReference type="Gene3D" id="3.30.420.10">
    <property type="entry name" value="Ribonuclease H-like superfamily/Ribonuclease H"/>
    <property type="match status" value="1"/>
</dbReference>
<evidence type="ECO:0000256" key="4">
    <source>
        <dbReference type="ARBA" id="ARBA00022695"/>
    </source>
</evidence>
<keyword evidence="4" id="KW-0548">Nucleotidyltransferase</keyword>
<dbReference type="InterPro" id="IPR004868">
    <property type="entry name" value="DNA-dir_DNA_pol_B_mt/vir"/>
</dbReference>
<evidence type="ECO:0000256" key="8">
    <source>
        <dbReference type="ARBA" id="ARBA00049244"/>
    </source>
</evidence>
<dbReference type="InterPro" id="IPR023211">
    <property type="entry name" value="DNA_pol_palm_dom_sf"/>
</dbReference>
<dbReference type="Proteomes" id="UP001159405">
    <property type="component" value="Unassembled WGS sequence"/>
</dbReference>
<reference evidence="11 12" key="1">
    <citation type="submission" date="2022-05" db="EMBL/GenBank/DDBJ databases">
        <authorList>
            <consortium name="Genoscope - CEA"/>
            <person name="William W."/>
        </authorList>
    </citation>
    <scope>NUCLEOTIDE SEQUENCE [LARGE SCALE GENOMIC DNA]</scope>
</reference>
<dbReference type="Gene3D" id="1.10.287.690">
    <property type="entry name" value="Helix hairpin bin"/>
    <property type="match status" value="1"/>
</dbReference>
<evidence type="ECO:0000313" key="11">
    <source>
        <dbReference type="EMBL" id="CAH3037112.1"/>
    </source>
</evidence>
<dbReference type="Pfam" id="PF03175">
    <property type="entry name" value="DNA_pol_B_2"/>
    <property type="match status" value="2"/>
</dbReference>
<dbReference type="EMBL" id="CALNXK010000005">
    <property type="protein sequence ID" value="CAH3037112.1"/>
    <property type="molecule type" value="Genomic_DNA"/>
</dbReference>
<protein>
    <recommendedName>
        <fullName evidence="2">DNA-directed DNA polymerase</fullName>
        <ecNumber evidence="2">2.7.7.7</ecNumber>
    </recommendedName>
</protein>
<evidence type="ECO:0000256" key="5">
    <source>
        <dbReference type="ARBA" id="ARBA00022705"/>
    </source>
</evidence>
<comment type="similarity">
    <text evidence="1">Belongs to the DNA polymerase type-B family.</text>
</comment>
<evidence type="ECO:0000256" key="7">
    <source>
        <dbReference type="ARBA" id="ARBA00023125"/>
    </source>
</evidence>
<keyword evidence="9" id="KW-0863">Zinc-finger</keyword>
<comment type="catalytic activity">
    <reaction evidence="8">
        <text>DNA(n) + a 2'-deoxyribonucleoside 5'-triphosphate = DNA(n+1) + diphosphate</text>
        <dbReference type="Rhea" id="RHEA:22508"/>
        <dbReference type="Rhea" id="RHEA-COMP:17339"/>
        <dbReference type="Rhea" id="RHEA-COMP:17340"/>
        <dbReference type="ChEBI" id="CHEBI:33019"/>
        <dbReference type="ChEBI" id="CHEBI:61560"/>
        <dbReference type="ChEBI" id="CHEBI:173112"/>
        <dbReference type="EC" id="2.7.7.7"/>
    </reaction>
</comment>
<evidence type="ECO:0000256" key="9">
    <source>
        <dbReference type="PROSITE-ProRule" id="PRU00094"/>
    </source>
</evidence>
<proteinExistence type="inferred from homology"/>
<dbReference type="EC" id="2.7.7.7" evidence="2"/>
<evidence type="ECO:0000256" key="6">
    <source>
        <dbReference type="ARBA" id="ARBA00022932"/>
    </source>
</evidence>
<keyword evidence="7" id="KW-0238">DNA-binding</keyword>
<name>A0ABN8MW10_9CNID</name>
<feature type="domain" description="GATA-type" evidence="10">
    <location>
        <begin position="160"/>
        <end position="190"/>
    </location>
</feature>
<dbReference type="InterPro" id="IPR012337">
    <property type="entry name" value="RNaseH-like_sf"/>
</dbReference>